<dbReference type="Pfam" id="PF20060">
    <property type="entry name" value="DUF6459"/>
    <property type="match status" value="1"/>
</dbReference>
<sequence length="241" mass="25625">MSASQPERPGGTAAAGLGLRRLSELTAGTDGSNALRLTWPVSQPQRPSSASSTAPLTLVPPELPFGAGPDVVAPTSAVRPRTGRPAQPATAHLRSARPPQAVDALLQEQARHLAQALVEILAGDRTLTQLVRWTTAEVYEQLHHRVHTLASCPRPTAADTSAGVDGGPVRRRRPRPRVASVHVSMPTEGVAEVSARIDNGVRSTAVALRLEQRAAGRRTPLEGTQLRVADSRWMCTAVTWV</sequence>
<accession>A0A6J4L221</accession>
<protein>
    <submittedName>
        <fullName evidence="2">Uncharacterized protein</fullName>
    </submittedName>
</protein>
<evidence type="ECO:0000256" key="1">
    <source>
        <dbReference type="SAM" id="MobiDB-lite"/>
    </source>
</evidence>
<feature type="region of interest" description="Disordered" evidence="1">
    <location>
        <begin position="154"/>
        <end position="175"/>
    </location>
</feature>
<reference evidence="2" key="1">
    <citation type="submission" date="2020-02" db="EMBL/GenBank/DDBJ databases">
        <authorList>
            <person name="Meier V. D."/>
        </authorList>
    </citation>
    <scope>NUCLEOTIDE SEQUENCE</scope>
    <source>
        <strain evidence="2">AVDCRST_MAG29</strain>
    </source>
</reference>
<dbReference type="InterPro" id="IPR045596">
    <property type="entry name" value="DUF6459"/>
</dbReference>
<name>A0A6J4L221_9ACTN</name>
<organism evidence="2">
    <name type="scientific">uncultured Nocardioidaceae bacterium</name>
    <dbReference type="NCBI Taxonomy" id="253824"/>
    <lineage>
        <taxon>Bacteria</taxon>
        <taxon>Bacillati</taxon>
        <taxon>Actinomycetota</taxon>
        <taxon>Actinomycetes</taxon>
        <taxon>Propionibacteriales</taxon>
        <taxon>Nocardioidaceae</taxon>
        <taxon>environmental samples</taxon>
    </lineage>
</organism>
<dbReference type="EMBL" id="CADCUG010000028">
    <property type="protein sequence ID" value="CAA9320199.1"/>
    <property type="molecule type" value="Genomic_DNA"/>
</dbReference>
<evidence type="ECO:0000313" key="2">
    <source>
        <dbReference type="EMBL" id="CAA9320199.1"/>
    </source>
</evidence>
<feature type="region of interest" description="Disordered" evidence="1">
    <location>
        <begin position="34"/>
        <end position="99"/>
    </location>
</feature>
<gene>
    <name evidence="2" type="ORF">AVDCRST_MAG29-473</name>
</gene>
<dbReference type="AlphaFoldDB" id="A0A6J4L221"/>
<proteinExistence type="predicted"/>
<feature type="compositionally biased region" description="Polar residues" evidence="1">
    <location>
        <begin position="40"/>
        <end position="55"/>
    </location>
</feature>